<comment type="caution">
    <text evidence="8">Lacks conserved residue(s) required for the propagation of feature annotation.</text>
</comment>
<dbReference type="GO" id="GO:0016887">
    <property type="term" value="F:ATP hydrolysis activity"/>
    <property type="evidence" value="ECO:0007669"/>
    <property type="project" value="InterPro"/>
</dbReference>
<evidence type="ECO:0000313" key="11">
    <source>
        <dbReference type="EMBL" id="GIH05538.1"/>
    </source>
</evidence>
<evidence type="ECO:0000256" key="4">
    <source>
        <dbReference type="ARBA" id="ARBA00022741"/>
    </source>
</evidence>
<feature type="binding site" evidence="9">
    <location>
        <position position="31"/>
    </location>
    <ligand>
        <name>ATP</name>
        <dbReference type="ChEBI" id="CHEBI:30616"/>
    </ligand>
</feature>
<evidence type="ECO:0000256" key="2">
    <source>
        <dbReference type="ARBA" id="ARBA00008239"/>
    </source>
</evidence>
<feature type="binding site" evidence="9">
    <location>
        <position position="168"/>
    </location>
    <ligand>
        <name>ATP</name>
        <dbReference type="ChEBI" id="CHEBI:30616"/>
    </ligand>
</feature>
<dbReference type="PIRSF" id="PIRSF002583">
    <property type="entry name" value="Hsp90"/>
    <property type="match status" value="1"/>
</dbReference>
<reference evidence="11" key="1">
    <citation type="submission" date="2021-01" db="EMBL/GenBank/DDBJ databases">
        <title>Whole genome shotgun sequence of Rhizocola hellebori NBRC 109834.</title>
        <authorList>
            <person name="Komaki H."/>
            <person name="Tamura T."/>
        </authorList>
    </citation>
    <scope>NUCLEOTIDE SEQUENCE</scope>
    <source>
        <strain evidence="11">NBRC 109834</strain>
    </source>
</reference>
<feature type="binding site" evidence="9">
    <location>
        <begin position="97"/>
        <end position="98"/>
    </location>
    <ligand>
        <name>ATP</name>
        <dbReference type="ChEBI" id="CHEBI:30616"/>
    </ligand>
</feature>
<dbReference type="InterPro" id="IPR020575">
    <property type="entry name" value="Hsp90_N"/>
</dbReference>
<feature type="binding site" evidence="9">
    <location>
        <position position="77"/>
    </location>
    <ligand>
        <name>ATP</name>
        <dbReference type="ChEBI" id="CHEBI:30616"/>
    </ligand>
</feature>
<keyword evidence="5 8" id="KW-0067">ATP-binding</keyword>
<dbReference type="CDD" id="cd16927">
    <property type="entry name" value="HATPase_Hsp90-like"/>
    <property type="match status" value="1"/>
</dbReference>
<dbReference type="PANTHER" id="PTHR11528">
    <property type="entry name" value="HEAT SHOCK PROTEIN 90 FAMILY MEMBER"/>
    <property type="match status" value="1"/>
</dbReference>
<keyword evidence="3 8" id="KW-0963">Cytoplasm</keyword>
<evidence type="ECO:0000256" key="3">
    <source>
        <dbReference type="ARBA" id="ARBA00022490"/>
    </source>
</evidence>
<comment type="subcellular location">
    <subcellularLocation>
        <location evidence="1 8">Cytoplasm</location>
    </subcellularLocation>
</comment>
<evidence type="ECO:0000256" key="8">
    <source>
        <dbReference type="HAMAP-Rule" id="MF_00505"/>
    </source>
</evidence>
<gene>
    <name evidence="8 11" type="primary">htpG</name>
    <name evidence="11" type="ORF">Rhe02_36050</name>
</gene>
<organism evidence="11 12">
    <name type="scientific">Rhizocola hellebori</name>
    <dbReference type="NCBI Taxonomy" id="1392758"/>
    <lineage>
        <taxon>Bacteria</taxon>
        <taxon>Bacillati</taxon>
        <taxon>Actinomycetota</taxon>
        <taxon>Actinomycetes</taxon>
        <taxon>Micromonosporales</taxon>
        <taxon>Micromonosporaceae</taxon>
        <taxon>Rhizocola</taxon>
    </lineage>
</organism>
<feature type="region of interest" description="C" evidence="8">
    <location>
        <begin position="544"/>
        <end position="622"/>
    </location>
</feature>
<proteinExistence type="inferred from homology"/>
<dbReference type="Proteomes" id="UP000612899">
    <property type="component" value="Unassembled WGS sequence"/>
</dbReference>
<feature type="domain" description="Histidine kinase/HSP90-like ATPase" evidence="10">
    <location>
        <begin position="24"/>
        <end position="178"/>
    </location>
</feature>
<feature type="binding site" evidence="9">
    <location>
        <position position="82"/>
    </location>
    <ligand>
        <name>ATP</name>
        <dbReference type="ChEBI" id="CHEBI:30616"/>
    </ligand>
</feature>
<dbReference type="Pfam" id="PF00183">
    <property type="entry name" value="HSP90"/>
    <property type="match status" value="1"/>
</dbReference>
<dbReference type="SUPFAM" id="SSF54211">
    <property type="entry name" value="Ribosomal protein S5 domain 2-like"/>
    <property type="match status" value="1"/>
</dbReference>
<dbReference type="InterPro" id="IPR036890">
    <property type="entry name" value="HATPase_C_sf"/>
</dbReference>
<comment type="subunit">
    <text evidence="8">Homodimer.</text>
</comment>
<dbReference type="InterPro" id="IPR020568">
    <property type="entry name" value="Ribosomal_Su5_D2-typ_SF"/>
</dbReference>
<dbReference type="Gene3D" id="3.30.565.10">
    <property type="entry name" value="Histidine kinase-like ATPase, C-terminal domain"/>
    <property type="match status" value="1"/>
</dbReference>
<feature type="region of interest" description="A; substrate-binding" evidence="8">
    <location>
        <begin position="1"/>
        <end position="336"/>
    </location>
</feature>
<dbReference type="NCBIfam" id="NF003555">
    <property type="entry name" value="PRK05218.1"/>
    <property type="match status" value="1"/>
</dbReference>
<comment type="caution">
    <text evidence="11">The sequence shown here is derived from an EMBL/GenBank/DDBJ whole genome shotgun (WGS) entry which is preliminary data.</text>
</comment>
<accession>A0A8J3Q7H7</accession>
<evidence type="ECO:0000256" key="5">
    <source>
        <dbReference type="ARBA" id="ARBA00022840"/>
    </source>
</evidence>
<dbReference type="PRINTS" id="PR00775">
    <property type="entry name" value="HEATSHOCK90"/>
</dbReference>
<dbReference type="InterPro" id="IPR001404">
    <property type="entry name" value="Hsp90_fam"/>
</dbReference>
<protein>
    <recommendedName>
        <fullName evidence="8">Chaperone protein HtpG</fullName>
    </recommendedName>
    <alternativeName>
        <fullName evidence="8">Heat shock protein HtpG</fullName>
    </alternativeName>
    <alternativeName>
        <fullName evidence="8">High temperature protein G</fullName>
    </alternativeName>
</protein>
<dbReference type="EMBL" id="BONY01000020">
    <property type="protein sequence ID" value="GIH05538.1"/>
    <property type="molecule type" value="Genomic_DNA"/>
</dbReference>
<comment type="similarity">
    <text evidence="2 8">Belongs to the heat shock protein 90 family.</text>
</comment>
<dbReference type="RefSeq" id="WP_203909390.1">
    <property type="nucleotide sequence ID" value="NZ_BONY01000020.1"/>
</dbReference>
<evidence type="ECO:0000256" key="9">
    <source>
        <dbReference type="PIRSR" id="PIRSR002583-1"/>
    </source>
</evidence>
<dbReference type="SMART" id="SM00387">
    <property type="entry name" value="HATPase_c"/>
    <property type="match status" value="1"/>
</dbReference>
<dbReference type="Pfam" id="PF13589">
    <property type="entry name" value="HATPase_c_3"/>
    <property type="match status" value="1"/>
</dbReference>
<comment type="function">
    <text evidence="8">Molecular chaperone. Has ATPase activity.</text>
</comment>
<evidence type="ECO:0000259" key="10">
    <source>
        <dbReference type="SMART" id="SM00387"/>
    </source>
</evidence>
<dbReference type="InterPro" id="IPR037196">
    <property type="entry name" value="HSP90_C"/>
</dbReference>
<dbReference type="GO" id="GO:0140662">
    <property type="term" value="F:ATP-dependent protein folding chaperone"/>
    <property type="evidence" value="ECO:0007669"/>
    <property type="project" value="InterPro"/>
</dbReference>
<keyword evidence="4 8" id="KW-0547">Nucleotide-binding</keyword>
<name>A0A8J3Q7H7_9ACTN</name>
<dbReference type="Gene3D" id="3.30.230.80">
    <property type="match status" value="1"/>
</dbReference>
<dbReference type="FunFam" id="3.30.565.10:FF:000009">
    <property type="entry name" value="Molecular chaperone HtpG"/>
    <property type="match status" value="1"/>
</dbReference>
<dbReference type="AlphaFoldDB" id="A0A8J3Q7H7"/>
<sequence length="622" mass="69546">METFEFQAEVRQLLQLMIHSIYSTKDIFLRELISNSSDALDKLRIASFRDKDLEADLTDLHIEISADPQQRTLTVRDNGIGMSRDEVVELIGTIARSGTAELLKAVQDNTDVRALIGRFGVGFYSTFMVADRVTLITRKAGEPAGVRWESDGQGSYTIDTVDGLPLGTAVTLHLKPEDTQDNLHDYTSEFRIRETVKKYSDFISWPIRMSVKRDGDSGEASEVTETLNSMKALWARAPEEVKPEEYQELYRHLTHDWRAPLETVHMRGEGTFTFEAVLFLPAQAPADIFMRGSSSGIHLYVNRVFIMDDCDALMPSFLRFVKGVVDAGDLSLNVSREILQQDRQIKAMRRRLVRKVLASLGEMRAKDAERFAGFWSELGRVVKEGLVTDPDHRDPILDIASFASTHDSDSTTTLAEYVARMPEGQEKIYYLTGSSLPVLKQSPHLEGFVGKGYEVLLLCDPIDEMWVERSDFGGKQLQSIAKGQADLGTQSEIENQEVFTALVAWLSEQLADEVREVRLTSRLTESPACLVGEEFDITPMLQQYLRAAGQGFPESKRILEINPAHPLVGALREKHAAGPDADLAETARLLLALAQIAEGMQPNDPAAFTRAMAGRLTQLMTR</sequence>
<dbReference type="GO" id="GO:0005524">
    <property type="term" value="F:ATP binding"/>
    <property type="evidence" value="ECO:0007669"/>
    <property type="project" value="UniProtKB-UniRule"/>
</dbReference>
<dbReference type="Gene3D" id="3.40.50.11260">
    <property type="match status" value="1"/>
</dbReference>
<dbReference type="SUPFAM" id="SSF110942">
    <property type="entry name" value="HSP90 C-terminal domain"/>
    <property type="match status" value="1"/>
</dbReference>
<evidence type="ECO:0000256" key="7">
    <source>
        <dbReference type="ARBA" id="ARBA00023186"/>
    </source>
</evidence>
<dbReference type="HAMAP" id="MF_00505">
    <property type="entry name" value="HSP90"/>
    <property type="match status" value="1"/>
</dbReference>
<evidence type="ECO:0000313" key="12">
    <source>
        <dbReference type="Proteomes" id="UP000612899"/>
    </source>
</evidence>
<dbReference type="GO" id="GO:0051082">
    <property type="term" value="F:unfolded protein binding"/>
    <property type="evidence" value="ECO:0007669"/>
    <property type="project" value="UniProtKB-UniRule"/>
</dbReference>
<keyword evidence="7 8" id="KW-0143">Chaperone</keyword>
<evidence type="ECO:0000256" key="6">
    <source>
        <dbReference type="ARBA" id="ARBA00023016"/>
    </source>
</evidence>
<keyword evidence="12" id="KW-1185">Reference proteome</keyword>
<dbReference type="Gene3D" id="1.20.120.790">
    <property type="entry name" value="Heat shock protein 90, C-terminal domain"/>
    <property type="match status" value="1"/>
</dbReference>
<dbReference type="GO" id="GO:0005737">
    <property type="term" value="C:cytoplasm"/>
    <property type="evidence" value="ECO:0007669"/>
    <property type="project" value="UniProtKB-SubCell"/>
</dbReference>
<evidence type="ECO:0000256" key="1">
    <source>
        <dbReference type="ARBA" id="ARBA00004496"/>
    </source>
</evidence>
<keyword evidence="6 8" id="KW-0346">Stress response</keyword>
<feature type="binding site" evidence="9">
    <location>
        <position position="336"/>
    </location>
    <ligand>
        <name>ATP</name>
        <dbReference type="ChEBI" id="CHEBI:30616"/>
    </ligand>
</feature>
<dbReference type="InterPro" id="IPR003594">
    <property type="entry name" value="HATPase_dom"/>
</dbReference>
<dbReference type="SUPFAM" id="SSF55874">
    <property type="entry name" value="ATPase domain of HSP90 chaperone/DNA topoisomerase II/histidine kinase"/>
    <property type="match status" value="1"/>
</dbReference>
<feature type="binding site" evidence="9">
    <location>
        <position position="35"/>
    </location>
    <ligand>
        <name>ATP</name>
        <dbReference type="ChEBI" id="CHEBI:30616"/>
    </ligand>
</feature>